<evidence type="ECO:0000313" key="2">
    <source>
        <dbReference type="EMBL" id="OGY98057.1"/>
    </source>
</evidence>
<dbReference type="NCBIfam" id="TIGR02532">
    <property type="entry name" value="IV_pilin_GFxxxE"/>
    <property type="match status" value="1"/>
</dbReference>
<proteinExistence type="predicted"/>
<dbReference type="Proteomes" id="UP000179059">
    <property type="component" value="Unassembled WGS sequence"/>
</dbReference>
<organism evidence="2 3">
    <name type="scientific">Candidatus Liptonbacteria bacterium RIFCSPHIGHO2_01_FULL_57_28</name>
    <dbReference type="NCBI Taxonomy" id="1798647"/>
    <lineage>
        <taxon>Bacteria</taxon>
        <taxon>Candidatus Liptoniibacteriota</taxon>
    </lineage>
</organism>
<gene>
    <name evidence="2" type="ORF">A2855_00950</name>
</gene>
<evidence type="ECO:0000256" key="1">
    <source>
        <dbReference type="SAM" id="Phobius"/>
    </source>
</evidence>
<dbReference type="STRING" id="1798647.A2855_00950"/>
<dbReference type="Pfam" id="PF07963">
    <property type="entry name" value="N_methyl"/>
    <property type="match status" value="1"/>
</dbReference>
<keyword evidence="1" id="KW-1133">Transmembrane helix</keyword>
<evidence type="ECO:0008006" key="4">
    <source>
        <dbReference type="Google" id="ProtNLM"/>
    </source>
</evidence>
<dbReference type="InterPro" id="IPR045584">
    <property type="entry name" value="Pilin-like"/>
</dbReference>
<reference evidence="2 3" key="1">
    <citation type="journal article" date="2016" name="Nat. Commun.">
        <title>Thousands of microbial genomes shed light on interconnected biogeochemical processes in an aquifer system.</title>
        <authorList>
            <person name="Anantharaman K."/>
            <person name="Brown C.T."/>
            <person name="Hug L.A."/>
            <person name="Sharon I."/>
            <person name="Castelle C.J."/>
            <person name="Probst A.J."/>
            <person name="Thomas B.C."/>
            <person name="Singh A."/>
            <person name="Wilkins M.J."/>
            <person name="Karaoz U."/>
            <person name="Brodie E.L."/>
            <person name="Williams K.H."/>
            <person name="Hubbard S.S."/>
            <person name="Banfield J.F."/>
        </authorList>
    </citation>
    <scope>NUCLEOTIDE SEQUENCE [LARGE SCALE GENOMIC DNA]</scope>
</reference>
<keyword evidence="1" id="KW-0812">Transmembrane</keyword>
<dbReference type="SUPFAM" id="SSF54523">
    <property type="entry name" value="Pili subunits"/>
    <property type="match status" value="1"/>
</dbReference>
<accession>A0A1G2CC86</accession>
<dbReference type="Gene3D" id="3.30.700.10">
    <property type="entry name" value="Glycoprotein, Type 4 Pilin"/>
    <property type="match status" value="1"/>
</dbReference>
<dbReference type="AlphaFoldDB" id="A0A1G2CC86"/>
<feature type="transmembrane region" description="Helical" evidence="1">
    <location>
        <begin position="20"/>
        <end position="38"/>
    </location>
</feature>
<name>A0A1G2CC86_9BACT</name>
<dbReference type="InterPro" id="IPR012902">
    <property type="entry name" value="N_methyl_site"/>
</dbReference>
<protein>
    <recommendedName>
        <fullName evidence="4">Type II secretion system protein GspG C-terminal domain-containing protein</fullName>
    </recommendedName>
</protein>
<dbReference type="EMBL" id="MHKX01000017">
    <property type="protein sequence ID" value="OGY98057.1"/>
    <property type="molecule type" value="Genomic_DNA"/>
</dbReference>
<keyword evidence="1" id="KW-0472">Membrane</keyword>
<evidence type="ECO:0000313" key="3">
    <source>
        <dbReference type="Proteomes" id="UP000179059"/>
    </source>
</evidence>
<dbReference type="PROSITE" id="PS00409">
    <property type="entry name" value="PROKAR_NTER_METHYL"/>
    <property type="match status" value="1"/>
</dbReference>
<comment type="caution">
    <text evidence="2">The sequence shown here is derived from an EMBL/GenBank/DDBJ whole genome shotgun (WGS) entry which is preliminary data.</text>
</comment>
<dbReference type="PANTHER" id="PTHR30093">
    <property type="entry name" value="GENERAL SECRETION PATHWAY PROTEIN G"/>
    <property type="match status" value="1"/>
</dbReference>
<sequence length="159" mass="17056">MEIMLKKLIQKREGFTLIEILVVIGIIAVLATIVIIAINPARQFAQARDTQRTSNLNTILNAIGQNIADNRGIFTCSGSEFTLPGSATVIRASIAAADIYDCLVPTYMPAMVCDPVEGEDCDDSGQYNTAYTVSMATSGRITIAAPETELANPDLSVTR</sequence>